<feature type="region of interest" description="Disordered" evidence="1">
    <location>
        <begin position="153"/>
        <end position="188"/>
    </location>
</feature>
<name>A0A9P5PCP2_9AGAR</name>
<sequence length="332" mass="37294">MPPQTPALPGAWLNTPANKKSVRFQEEPSLDSECNTDTHSVKQDKVVTSVKLEPPRSFPGPTPTISSSDKTHNSSPSHSRSPRKTATIRVMDSFGREEKNDSSSRNGSIRIVDAMGRVVEDTTESSSATLDGIPTSRTEALGRVRNGLHALAEELKDEESRSRPTTSGHVQDRIRKLERTSSEARESRQRLNTEIFANGEDIKTKLAPLRASMQRSTSSFLPPPSARRSTSRSWLIWGLLQLFIVFIMAAKSFAKNTFLTTYYEPLYPDLFFYTTLPTNYCSSPSFMDVLRQEGFRASILQVLDYIAIIFSYGRLPCQYDLHNDRNAIWPPT</sequence>
<feature type="compositionally biased region" description="Basic and acidic residues" evidence="1">
    <location>
        <begin position="170"/>
        <end position="188"/>
    </location>
</feature>
<organism evidence="3 4">
    <name type="scientific">Rhodocollybia butyracea</name>
    <dbReference type="NCBI Taxonomy" id="206335"/>
    <lineage>
        <taxon>Eukaryota</taxon>
        <taxon>Fungi</taxon>
        <taxon>Dikarya</taxon>
        <taxon>Basidiomycota</taxon>
        <taxon>Agaricomycotina</taxon>
        <taxon>Agaricomycetes</taxon>
        <taxon>Agaricomycetidae</taxon>
        <taxon>Agaricales</taxon>
        <taxon>Marasmiineae</taxon>
        <taxon>Omphalotaceae</taxon>
        <taxon>Rhodocollybia</taxon>
    </lineage>
</organism>
<keyword evidence="2" id="KW-0812">Transmembrane</keyword>
<evidence type="ECO:0000313" key="3">
    <source>
        <dbReference type="EMBL" id="KAF9059780.1"/>
    </source>
</evidence>
<feature type="compositionally biased region" description="Basic and acidic residues" evidence="1">
    <location>
        <begin position="153"/>
        <end position="162"/>
    </location>
</feature>
<reference evidence="3" key="1">
    <citation type="submission" date="2020-11" db="EMBL/GenBank/DDBJ databases">
        <authorList>
            <consortium name="DOE Joint Genome Institute"/>
            <person name="Ahrendt S."/>
            <person name="Riley R."/>
            <person name="Andreopoulos W."/>
            <person name="Labutti K."/>
            <person name="Pangilinan J."/>
            <person name="Ruiz-Duenas F.J."/>
            <person name="Barrasa J.M."/>
            <person name="Sanchez-Garcia M."/>
            <person name="Camarero S."/>
            <person name="Miyauchi S."/>
            <person name="Serrano A."/>
            <person name="Linde D."/>
            <person name="Babiker R."/>
            <person name="Drula E."/>
            <person name="Ayuso-Fernandez I."/>
            <person name="Pacheco R."/>
            <person name="Padilla G."/>
            <person name="Ferreira P."/>
            <person name="Barriuso J."/>
            <person name="Kellner H."/>
            <person name="Castanera R."/>
            <person name="Alfaro M."/>
            <person name="Ramirez L."/>
            <person name="Pisabarro A.G."/>
            <person name="Kuo A."/>
            <person name="Tritt A."/>
            <person name="Lipzen A."/>
            <person name="He G."/>
            <person name="Yan M."/>
            <person name="Ng V."/>
            <person name="Cullen D."/>
            <person name="Martin F."/>
            <person name="Rosso M.-N."/>
            <person name="Henrissat B."/>
            <person name="Hibbett D."/>
            <person name="Martinez A.T."/>
            <person name="Grigoriev I.V."/>
        </authorList>
    </citation>
    <scope>NUCLEOTIDE SEQUENCE</scope>
    <source>
        <strain evidence="3">AH 40177</strain>
    </source>
</reference>
<evidence type="ECO:0000313" key="4">
    <source>
        <dbReference type="Proteomes" id="UP000772434"/>
    </source>
</evidence>
<evidence type="ECO:0000256" key="2">
    <source>
        <dbReference type="SAM" id="Phobius"/>
    </source>
</evidence>
<feature type="transmembrane region" description="Helical" evidence="2">
    <location>
        <begin position="234"/>
        <end position="254"/>
    </location>
</feature>
<comment type="caution">
    <text evidence="3">The sequence shown here is derived from an EMBL/GenBank/DDBJ whole genome shotgun (WGS) entry which is preliminary data.</text>
</comment>
<evidence type="ECO:0000256" key="1">
    <source>
        <dbReference type="SAM" id="MobiDB-lite"/>
    </source>
</evidence>
<keyword evidence="2" id="KW-1133">Transmembrane helix</keyword>
<dbReference type="AlphaFoldDB" id="A0A9P5PCP2"/>
<dbReference type="EMBL" id="JADNRY010000280">
    <property type="protein sequence ID" value="KAF9059780.1"/>
    <property type="molecule type" value="Genomic_DNA"/>
</dbReference>
<keyword evidence="4" id="KW-1185">Reference proteome</keyword>
<gene>
    <name evidence="3" type="ORF">BDP27DRAFT_449038</name>
</gene>
<accession>A0A9P5PCP2</accession>
<proteinExistence type="predicted"/>
<protein>
    <submittedName>
        <fullName evidence="3">Uncharacterized protein</fullName>
    </submittedName>
</protein>
<feature type="region of interest" description="Disordered" evidence="1">
    <location>
        <begin position="1"/>
        <end position="87"/>
    </location>
</feature>
<dbReference type="OrthoDB" id="3230534at2759"/>
<keyword evidence="2" id="KW-0472">Membrane</keyword>
<dbReference type="Proteomes" id="UP000772434">
    <property type="component" value="Unassembled WGS sequence"/>
</dbReference>